<dbReference type="GO" id="GO:0042594">
    <property type="term" value="P:response to starvation"/>
    <property type="evidence" value="ECO:0007669"/>
    <property type="project" value="TreeGrafter"/>
</dbReference>
<keyword evidence="5" id="KW-0808">Transferase</keyword>
<evidence type="ECO:0000256" key="4">
    <source>
        <dbReference type="ARBA" id="ARBA00022527"/>
    </source>
</evidence>
<evidence type="ECO:0000256" key="7">
    <source>
        <dbReference type="ARBA" id="ARBA00022777"/>
    </source>
</evidence>
<dbReference type="GO" id="GO:0005829">
    <property type="term" value="C:cytosol"/>
    <property type="evidence" value="ECO:0007669"/>
    <property type="project" value="TreeGrafter"/>
</dbReference>
<evidence type="ECO:0000256" key="6">
    <source>
        <dbReference type="ARBA" id="ARBA00022741"/>
    </source>
</evidence>
<evidence type="ECO:0000256" key="1">
    <source>
        <dbReference type="ARBA" id="ARBA00004623"/>
    </source>
</evidence>
<dbReference type="Gene3D" id="1.10.510.10">
    <property type="entry name" value="Transferase(Phosphotransferase) domain 1"/>
    <property type="match status" value="1"/>
</dbReference>
<evidence type="ECO:0000313" key="15">
    <source>
        <dbReference type="EMBL" id="OAA59945.1"/>
    </source>
</evidence>
<dbReference type="PROSITE" id="PS50011">
    <property type="entry name" value="PROTEIN_KINASE_DOM"/>
    <property type="match status" value="1"/>
</dbReference>
<evidence type="ECO:0000256" key="11">
    <source>
        <dbReference type="ARBA" id="ARBA00030237"/>
    </source>
</evidence>
<dbReference type="EMBL" id="AZHB01000015">
    <property type="protein sequence ID" value="OAA59945.1"/>
    <property type="molecule type" value="Genomic_DNA"/>
</dbReference>
<dbReference type="CDD" id="cd14014">
    <property type="entry name" value="STKc_PknB_like"/>
    <property type="match status" value="1"/>
</dbReference>
<dbReference type="GeneID" id="30022248"/>
<dbReference type="EC" id="2.7.11.1" evidence="2"/>
<dbReference type="STRING" id="1081104.A0A167SUU9"/>
<dbReference type="GO" id="GO:0061709">
    <property type="term" value="P:reticulophagy"/>
    <property type="evidence" value="ECO:0007669"/>
    <property type="project" value="TreeGrafter"/>
</dbReference>
<dbReference type="PROSITE" id="PS00108">
    <property type="entry name" value="PROTEIN_KINASE_ST"/>
    <property type="match status" value="1"/>
</dbReference>
<keyword evidence="10" id="KW-0072">Autophagy</keyword>
<evidence type="ECO:0000256" key="13">
    <source>
        <dbReference type="ARBA" id="ARBA00048679"/>
    </source>
</evidence>
<evidence type="ECO:0000256" key="9">
    <source>
        <dbReference type="ARBA" id="ARBA00022927"/>
    </source>
</evidence>
<sequence length="494" mass="56256">MPAPKELDLTTIVVFFKVIQSPRGTNILTLAENHRFLLDLAKMSSHAKRIIEQSMGGVEQEGTLRDVLAFKFRENIHAPRGWLVGSAETDDCDLKLAKDNHSGISRFHFCIDISPENRPRITNLCRNDIHIYGQHAATTAALRANECRDIEGPVVIHMGAASLRIWRPILTKKEQAKFVKNATAFSMDFMQAVPKPPRRNPDSTSDIRFGLRNTAYRKVKQVKLRTGSFGSVVKVIELRSGNFFAAKMPHPDFRRSVSAERQNWELIQREFRSLTELHHENIVRTIETIPGDLGTEPPWLVLEWVEQSLCNYSPSARELPDILRQISSGLSYMHEKGFTHRDIKPANILIRRNGPTTVAKIADIGFARNGGARNTYTFSGTLLYMAPELWKSQNGYSNAVDLWSLGMIALEILTKGGIFYGAPSDRGHLPIETEYLAWIRSRVLPRRDYDPVYRPLIDALLSEQAVERWKAHQCERWLLRHCRDAELAEISHNM</sequence>
<evidence type="ECO:0000256" key="2">
    <source>
        <dbReference type="ARBA" id="ARBA00012513"/>
    </source>
</evidence>
<comment type="subcellular location">
    <subcellularLocation>
        <location evidence="1">Preautophagosomal structure membrane</location>
        <topology evidence="1">Peripheral membrane protein</topology>
    </subcellularLocation>
</comment>
<dbReference type="Proteomes" id="UP000076744">
    <property type="component" value="Unassembled WGS sequence"/>
</dbReference>
<dbReference type="GO" id="GO:0000422">
    <property type="term" value="P:autophagy of mitochondrion"/>
    <property type="evidence" value="ECO:0007669"/>
    <property type="project" value="TreeGrafter"/>
</dbReference>
<keyword evidence="4" id="KW-0723">Serine/threonine-protein kinase</keyword>
<evidence type="ECO:0000256" key="3">
    <source>
        <dbReference type="ARBA" id="ARBA00022448"/>
    </source>
</evidence>
<evidence type="ECO:0000313" key="16">
    <source>
        <dbReference type="Proteomes" id="UP000076744"/>
    </source>
</evidence>
<evidence type="ECO:0000256" key="10">
    <source>
        <dbReference type="ARBA" id="ARBA00023006"/>
    </source>
</evidence>
<gene>
    <name evidence="15" type="ORF">ISF_05956</name>
</gene>
<dbReference type="InterPro" id="IPR045269">
    <property type="entry name" value="Atg1-like"/>
</dbReference>
<dbReference type="GO" id="GO:0004674">
    <property type="term" value="F:protein serine/threonine kinase activity"/>
    <property type="evidence" value="ECO:0007669"/>
    <property type="project" value="UniProtKB-KW"/>
</dbReference>
<evidence type="ECO:0000256" key="12">
    <source>
        <dbReference type="ARBA" id="ARBA00047899"/>
    </source>
</evidence>
<feature type="domain" description="Protein kinase" evidence="14">
    <location>
        <begin position="218"/>
        <end position="478"/>
    </location>
</feature>
<dbReference type="GO" id="GO:0034727">
    <property type="term" value="P:piecemeal microautophagy of the nucleus"/>
    <property type="evidence" value="ECO:0007669"/>
    <property type="project" value="TreeGrafter"/>
</dbReference>
<keyword evidence="9" id="KW-0653">Protein transport</keyword>
<keyword evidence="3" id="KW-0813">Transport</keyword>
<evidence type="ECO:0000259" key="14">
    <source>
        <dbReference type="PROSITE" id="PS50011"/>
    </source>
</evidence>
<comment type="caution">
    <text evidence="15">The sequence shown here is derived from an EMBL/GenBank/DDBJ whole genome shotgun (WGS) entry which is preliminary data.</text>
</comment>
<keyword evidence="7 15" id="KW-0418">Kinase</keyword>
<dbReference type="GO" id="GO:0010506">
    <property type="term" value="P:regulation of autophagy"/>
    <property type="evidence" value="ECO:0007669"/>
    <property type="project" value="InterPro"/>
</dbReference>
<dbReference type="SMART" id="SM00220">
    <property type="entry name" value="S_TKc"/>
    <property type="match status" value="1"/>
</dbReference>
<dbReference type="RefSeq" id="XP_018703058.1">
    <property type="nucleotide sequence ID" value="XM_018849561.1"/>
</dbReference>
<dbReference type="OrthoDB" id="4935649at2759"/>
<keyword evidence="8" id="KW-0067">ATP-binding</keyword>
<dbReference type="PANTHER" id="PTHR24348:SF22">
    <property type="entry name" value="NON-SPECIFIC SERINE_THREONINE PROTEIN KINASE"/>
    <property type="match status" value="1"/>
</dbReference>
<dbReference type="GO" id="GO:0034045">
    <property type="term" value="C:phagophore assembly site membrane"/>
    <property type="evidence" value="ECO:0007669"/>
    <property type="project" value="UniProtKB-SubCell"/>
</dbReference>
<dbReference type="GO" id="GO:0005776">
    <property type="term" value="C:autophagosome"/>
    <property type="evidence" value="ECO:0007669"/>
    <property type="project" value="TreeGrafter"/>
</dbReference>
<reference evidence="15 16" key="1">
    <citation type="journal article" date="2016" name="Genome Biol. Evol.">
        <title>Divergent and convergent evolution of fungal pathogenicity.</title>
        <authorList>
            <person name="Shang Y."/>
            <person name="Xiao G."/>
            <person name="Zheng P."/>
            <person name="Cen K."/>
            <person name="Zhan S."/>
            <person name="Wang C."/>
        </authorList>
    </citation>
    <scope>NUCLEOTIDE SEQUENCE [LARGE SCALE GENOMIC DNA]</scope>
    <source>
        <strain evidence="15 16">ARSEF 2679</strain>
    </source>
</reference>
<keyword evidence="16" id="KW-1185">Reference proteome</keyword>
<evidence type="ECO:0000256" key="5">
    <source>
        <dbReference type="ARBA" id="ARBA00022679"/>
    </source>
</evidence>
<name>A0A167SUU9_CORFA</name>
<dbReference type="GO" id="GO:0000045">
    <property type="term" value="P:autophagosome assembly"/>
    <property type="evidence" value="ECO:0007669"/>
    <property type="project" value="TreeGrafter"/>
</dbReference>
<dbReference type="GO" id="GO:0005524">
    <property type="term" value="F:ATP binding"/>
    <property type="evidence" value="ECO:0007669"/>
    <property type="project" value="UniProtKB-KW"/>
</dbReference>
<proteinExistence type="predicted"/>
<organism evidence="15 16">
    <name type="scientific">Cordyceps fumosorosea (strain ARSEF 2679)</name>
    <name type="common">Isaria fumosorosea</name>
    <dbReference type="NCBI Taxonomy" id="1081104"/>
    <lineage>
        <taxon>Eukaryota</taxon>
        <taxon>Fungi</taxon>
        <taxon>Dikarya</taxon>
        <taxon>Ascomycota</taxon>
        <taxon>Pezizomycotina</taxon>
        <taxon>Sordariomycetes</taxon>
        <taxon>Hypocreomycetidae</taxon>
        <taxon>Hypocreales</taxon>
        <taxon>Cordycipitaceae</taxon>
        <taxon>Cordyceps</taxon>
    </lineage>
</organism>
<dbReference type="InterPro" id="IPR000719">
    <property type="entry name" value="Prot_kinase_dom"/>
</dbReference>
<dbReference type="GO" id="GO:0015031">
    <property type="term" value="P:protein transport"/>
    <property type="evidence" value="ECO:0007669"/>
    <property type="project" value="UniProtKB-KW"/>
</dbReference>
<accession>A0A167SUU9</accession>
<dbReference type="InterPro" id="IPR008271">
    <property type="entry name" value="Ser/Thr_kinase_AS"/>
</dbReference>
<dbReference type="SUPFAM" id="SSF56112">
    <property type="entry name" value="Protein kinase-like (PK-like)"/>
    <property type="match status" value="1"/>
</dbReference>
<comment type="catalytic activity">
    <reaction evidence="12">
        <text>L-threonyl-[protein] + ATP = O-phospho-L-threonyl-[protein] + ADP + H(+)</text>
        <dbReference type="Rhea" id="RHEA:46608"/>
        <dbReference type="Rhea" id="RHEA-COMP:11060"/>
        <dbReference type="Rhea" id="RHEA-COMP:11605"/>
        <dbReference type="ChEBI" id="CHEBI:15378"/>
        <dbReference type="ChEBI" id="CHEBI:30013"/>
        <dbReference type="ChEBI" id="CHEBI:30616"/>
        <dbReference type="ChEBI" id="CHEBI:61977"/>
        <dbReference type="ChEBI" id="CHEBI:456216"/>
        <dbReference type="EC" id="2.7.11.1"/>
    </reaction>
</comment>
<dbReference type="AlphaFoldDB" id="A0A167SUU9"/>
<dbReference type="InterPro" id="IPR011009">
    <property type="entry name" value="Kinase-like_dom_sf"/>
</dbReference>
<dbReference type="Pfam" id="PF00069">
    <property type="entry name" value="Pkinase"/>
    <property type="match status" value="1"/>
</dbReference>
<keyword evidence="6" id="KW-0547">Nucleotide-binding</keyword>
<evidence type="ECO:0000256" key="8">
    <source>
        <dbReference type="ARBA" id="ARBA00022840"/>
    </source>
</evidence>
<comment type="catalytic activity">
    <reaction evidence="13">
        <text>L-seryl-[protein] + ATP = O-phospho-L-seryl-[protein] + ADP + H(+)</text>
        <dbReference type="Rhea" id="RHEA:17989"/>
        <dbReference type="Rhea" id="RHEA-COMP:9863"/>
        <dbReference type="Rhea" id="RHEA-COMP:11604"/>
        <dbReference type="ChEBI" id="CHEBI:15378"/>
        <dbReference type="ChEBI" id="CHEBI:29999"/>
        <dbReference type="ChEBI" id="CHEBI:30616"/>
        <dbReference type="ChEBI" id="CHEBI:83421"/>
        <dbReference type="ChEBI" id="CHEBI:456216"/>
        <dbReference type="EC" id="2.7.11.1"/>
    </reaction>
</comment>
<protein>
    <recommendedName>
        <fullName evidence="2">non-specific serine/threonine protein kinase</fullName>
        <ecNumber evidence="2">2.7.11.1</ecNumber>
    </recommendedName>
    <alternativeName>
        <fullName evidence="11">Autophagy-related protein 1</fullName>
    </alternativeName>
</protein>
<dbReference type="PANTHER" id="PTHR24348">
    <property type="entry name" value="SERINE/THREONINE-PROTEIN KINASE UNC-51-RELATED"/>
    <property type="match status" value="1"/>
</dbReference>